<proteinExistence type="predicted"/>
<evidence type="ECO:0000313" key="3">
    <source>
        <dbReference type="Proteomes" id="UP001292094"/>
    </source>
</evidence>
<feature type="compositionally biased region" description="Basic and acidic residues" evidence="1">
    <location>
        <begin position="32"/>
        <end position="50"/>
    </location>
</feature>
<gene>
    <name evidence="2" type="ORF">Pmani_030795</name>
</gene>
<organism evidence="2 3">
    <name type="scientific">Petrolisthes manimaculis</name>
    <dbReference type="NCBI Taxonomy" id="1843537"/>
    <lineage>
        <taxon>Eukaryota</taxon>
        <taxon>Metazoa</taxon>
        <taxon>Ecdysozoa</taxon>
        <taxon>Arthropoda</taxon>
        <taxon>Crustacea</taxon>
        <taxon>Multicrustacea</taxon>
        <taxon>Malacostraca</taxon>
        <taxon>Eumalacostraca</taxon>
        <taxon>Eucarida</taxon>
        <taxon>Decapoda</taxon>
        <taxon>Pleocyemata</taxon>
        <taxon>Anomura</taxon>
        <taxon>Galatheoidea</taxon>
        <taxon>Porcellanidae</taxon>
        <taxon>Petrolisthes</taxon>
    </lineage>
</organism>
<dbReference type="AlphaFoldDB" id="A0AAE1NVX8"/>
<feature type="compositionally biased region" description="Basic and acidic residues" evidence="1">
    <location>
        <begin position="1"/>
        <end position="24"/>
    </location>
</feature>
<dbReference type="EMBL" id="JAWZYT010003782">
    <property type="protein sequence ID" value="KAK4296738.1"/>
    <property type="molecule type" value="Genomic_DNA"/>
</dbReference>
<evidence type="ECO:0000256" key="1">
    <source>
        <dbReference type="SAM" id="MobiDB-lite"/>
    </source>
</evidence>
<feature type="compositionally biased region" description="Acidic residues" evidence="1">
    <location>
        <begin position="81"/>
        <end position="99"/>
    </location>
</feature>
<accession>A0AAE1NVX8</accession>
<dbReference type="Proteomes" id="UP001292094">
    <property type="component" value="Unassembled WGS sequence"/>
</dbReference>
<comment type="caution">
    <text evidence="2">The sequence shown here is derived from an EMBL/GenBank/DDBJ whole genome shotgun (WGS) entry which is preliminary data.</text>
</comment>
<name>A0AAE1NVX8_9EUCA</name>
<reference evidence="2" key="1">
    <citation type="submission" date="2023-11" db="EMBL/GenBank/DDBJ databases">
        <title>Genome assemblies of two species of porcelain crab, Petrolisthes cinctipes and Petrolisthes manimaculis (Anomura: Porcellanidae).</title>
        <authorList>
            <person name="Angst P."/>
        </authorList>
    </citation>
    <scope>NUCLEOTIDE SEQUENCE</scope>
    <source>
        <strain evidence="2">PB745_02</strain>
        <tissue evidence="2">Gill</tissue>
    </source>
</reference>
<feature type="region of interest" description="Disordered" evidence="1">
    <location>
        <begin position="1"/>
        <end position="99"/>
    </location>
</feature>
<protein>
    <submittedName>
        <fullName evidence="2">Uncharacterized protein</fullName>
    </submittedName>
</protein>
<sequence>MKRKGESGRRIDASCKESLGDRNSKGNSKGKGWLESRGVERRGRDITEDRRKRKGKRTSKGNQEGDVHRKTWRELGKDENDRGEEDNGEEENEELEGNE</sequence>
<feature type="compositionally biased region" description="Basic and acidic residues" evidence="1">
    <location>
        <begin position="63"/>
        <end position="80"/>
    </location>
</feature>
<evidence type="ECO:0000313" key="2">
    <source>
        <dbReference type="EMBL" id="KAK4296738.1"/>
    </source>
</evidence>
<keyword evidence="3" id="KW-1185">Reference proteome</keyword>